<sequence>MSSWYYAEGNRHRRGPVAGEALLALYRDHAIALDTLVWREGFARWAPLSACADELGPPISTDVRAAALPPPLPPAPPAAGHSAAASASSSSAYRLPGNGSGWPLAVVLGAVVGMFVLVAMIGIVAAIALPAYQDYTARTKVAQAITALAPLKPQIAGFLAQQGRCPVNGDAGFLAPEGYANDVLTSVQIGHFDTTNCGVEALLHAPKMTRIDGKALWLDFDADAGTWQCNSEIDDNQLPPDCRG</sequence>
<name>A0A2S6YZY6_9XANT</name>
<dbReference type="SUPFAM" id="SSF54523">
    <property type="entry name" value="Pili subunits"/>
    <property type="match status" value="1"/>
</dbReference>
<dbReference type="InterPro" id="IPR025640">
    <property type="entry name" value="GYF_2"/>
</dbReference>
<dbReference type="GO" id="GO:0007155">
    <property type="term" value="P:cell adhesion"/>
    <property type="evidence" value="ECO:0007669"/>
    <property type="project" value="InterPro"/>
</dbReference>
<reference evidence="4 5" key="1">
    <citation type="submission" date="2016-08" db="EMBL/GenBank/DDBJ databases">
        <title>Evolution of the type three secretion system and type three effector repertoires in Xanthomonas.</title>
        <authorList>
            <person name="Merda D."/>
            <person name="Briand M."/>
            <person name="Bosis E."/>
            <person name="Rousseau C."/>
            <person name="Portier P."/>
            <person name="Jacques M.-A."/>
            <person name="Fischer-Le Saux M."/>
        </authorList>
    </citation>
    <scope>NUCLEOTIDE SEQUENCE [LARGE SCALE GENOMIC DNA]</scope>
    <source>
        <strain evidence="4 5">CFBP 3122</strain>
    </source>
</reference>
<dbReference type="Pfam" id="PF00114">
    <property type="entry name" value="Pilin"/>
    <property type="match status" value="1"/>
</dbReference>
<organism evidence="4 5">
    <name type="scientific">Xanthomonas arboricola pv. populi</name>
    <dbReference type="NCBI Taxonomy" id="487823"/>
    <lineage>
        <taxon>Bacteria</taxon>
        <taxon>Pseudomonadati</taxon>
        <taxon>Pseudomonadota</taxon>
        <taxon>Gammaproteobacteria</taxon>
        <taxon>Lysobacterales</taxon>
        <taxon>Lysobacteraceae</taxon>
        <taxon>Xanthomonas</taxon>
    </lineage>
</organism>
<evidence type="ECO:0000256" key="1">
    <source>
        <dbReference type="ARBA" id="ARBA00005233"/>
    </source>
</evidence>
<comment type="caution">
    <text evidence="4">The sequence shown here is derived from an EMBL/GenBank/DDBJ whole genome shotgun (WGS) entry which is preliminary data.</text>
</comment>
<evidence type="ECO:0000313" key="5">
    <source>
        <dbReference type="Proteomes" id="UP000238270"/>
    </source>
</evidence>
<dbReference type="InterPro" id="IPR045584">
    <property type="entry name" value="Pilin-like"/>
</dbReference>
<accession>A0A2S6YZY6</accession>
<dbReference type="Proteomes" id="UP000238270">
    <property type="component" value="Unassembled WGS sequence"/>
</dbReference>
<proteinExistence type="inferred from homology"/>
<comment type="similarity">
    <text evidence="1">Belongs to the N-Me-Phe pilin family.</text>
</comment>
<dbReference type="Gene3D" id="3.30.700.10">
    <property type="entry name" value="Glycoprotein, Type 4 Pilin"/>
    <property type="match status" value="1"/>
</dbReference>
<evidence type="ECO:0000256" key="2">
    <source>
        <dbReference type="SAM" id="Phobius"/>
    </source>
</evidence>
<dbReference type="RefSeq" id="WP_104599385.1">
    <property type="nucleotide sequence ID" value="NZ_MIGV01000040.1"/>
</dbReference>
<protein>
    <submittedName>
        <fullName evidence="4">Pilus assembly protein PilA</fullName>
    </submittedName>
</protein>
<evidence type="ECO:0000313" key="4">
    <source>
        <dbReference type="EMBL" id="PPT73669.1"/>
    </source>
</evidence>
<keyword evidence="2" id="KW-0472">Membrane</keyword>
<keyword evidence="2" id="KW-1133">Transmembrane helix</keyword>
<gene>
    <name evidence="4" type="ORF">XaplCFBP3122_19605</name>
</gene>
<dbReference type="Pfam" id="PF14237">
    <property type="entry name" value="GYF_2"/>
    <property type="match status" value="1"/>
</dbReference>
<dbReference type="InterPro" id="IPR001082">
    <property type="entry name" value="Pilin"/>
</dbReference>
<dbReference type="EMBL" id="MIGV01000040">
    <property type="protein sequence ID" value="PPT73669.1"/>
    <property type="molecule type" value="Genomic_DNA"/>
</dbReference>
<dbReference type="GO" id="GO:0009289">
    <property type="term" value="C:pilus"/>
    <property type="evidence" value="ECO:0007669"/>
    <property type="project" value="InterPro"/>
</dbReference>
<keyword evidence="2" id="KW-0812">Transmembrane</keyword>
<feature type="domain" description="GYF" evidence="3">
    <location>
        <begin position="4"/>
        <end position="51"/>
    </location>
</feature>
<feature type="transmembrane region" description="Helical" evidence="2">
    <location>
        <begin position="104"/>
        <end position="129"/>
    </location>
</feature>
<evidence type="ECO:0000259" key="3">
    <source>
        <dbReference type="Pfam" id="PF14237"/>
    </source>
</evidence>
<dbReference type="AlphaFoldDB" id="A0A2S6YZY6"/>